<sequence length="309" mass="35026">MKRGVFIYSVLLFLMIILSGCGEEQEEINEEKDEVLTVYTTLFVWEDIATQIGGEHVQVKNIVPPGSDAHSFEPTAQMMIDIAEADAFIYTGQGMEGFADAVEKAVSNENTKMIQVTEGMQLNESDAHGHEDHEGHHHDVDPHVWLDPVLMVEAVETISAAFSDLLPEHQHTFLENKNRIVADIEELHEQFTEVVNEAERKTIVVSHRAYGYWEERYGIEQLALTGLDPAYEPSQKEIEEMIARIKNEKIPYILVESNISAKVADVIQSETGVERLPIHNLETVTEEEQKKGYMELMEENIAHVQQALE</sequence>
<reference evidence="5" key="1">
    <citation type="journal article" date="2019" name="Int. J. Syst. Evol. Microbiol.">
        <title>The Global Catalogue of Microorganisms (GCM) 10K type strain sequencing project: providing services to taxonomists for standard genome sequencing and annotation.</title>
        <authorList>
            <consortium name="The Broad Institute Genomics Platform"/>
            <consortium name="The Broad Institute Genome Sequencing Center for Infectious Disease"/>
            <person name="Wu L."/>
            <person name="Ma J."/>
        </authorList>
    </citation>
    <scope>NUCLEOTIDE SEQUENCE [LARGE SCALE GENOMIC DNA]</scope>
    <source>
        <strain evidence="5">CGMCC 1.15790</strain>
    </source>
</reference>
<comment type="similarity">
    <text evidence="3">Belongs to the bacterial solute-binding protein 9 family.</text>
</comment>
<dbReference type="InterPro" id="IPR050492">
    <property type="entry name" value="Bact_metal-bind_prot9"/>
</dbReference>
<evidence type="ECO:0000256" key="2">
    <source>
        <dbReference type="ARBA" id="ARBA00022729"/>
    </source>
</evidence>
<evidence type="ECO:0000313" key="4">
    <source>
        <dbReference type="EMBL" id="MFC5629249.1"/>
    </source>
</evidence>
<keyword evidence="5" id="KW-1185">Reference proteome</keyword>
<dbReference type="InterPro" id="IPR006129">
    <property type="entry name" value="AdhesinB"/>
</dbReference>
<dbReference type="Proteomes" id="UP001596143">
    <property type="component" value="Unassembled WGS sequence"/>
</dbReference>
<dbReference type="InterPro" id="IPR006128">
    <property type="entry name" value="Lipoprotein_PsaA-like"/>
</dbReference>
<dbReference type="PROSITE" id="PS51257">
    <property type="entry name" value="PROKAR_LIPOPROTEIN"/>
    <property type="match status" value="1"/>
</dbReference>
<protein>
    <submittedName>
        <fullName evidence="4">Metal ABC transporter substrate-binding protein</fullName>
    </submittedName>
</protein>
<dbReference type="PANTHER" id="PTHR42953">
    <property type="entry name" value="HIGH-AFFINITY ZINC UPTAKE SYSTEM PROTEIN ZNUA-RELATED"/>
    <property type="match status" value="1"/>
</dbReference>
<organism evidence="4 5">
    <name type="scientific">Aliibacillus thermotolerans</name>
    <dbReference type="NCBI Taxonomy" id="1834418"/>
    <lineage>
        <taxon>Bacteria</taxon>
        <taxon>Bacillati</taxon>
        <taxon>Bacillota</taxon>
        <taxon>Bacilli</taxon>
        <taxon>Bacillales</taxon>
        <taxon>Bacillaceae</taxon>
        <taxon>Aliibacillus</taxon>
    </lineage>
</organism>
<dbReference type="Pfam" id="PF01297">
    <property type="entry name" value="ZnuA"/>
    <property type="match status" value="1"/>
</dbReference>
<comment type="caution">
    <text evidence="4">The sequence shown here is derived from an EMBL/GenBank/DDBJ whole genome shotgun (WGS) entry which is preliminary data.</text>
</comment>
<proteinExistence type="inferred from homology"/>
<dbReference type="SUPFAM" id="SSF53807">
    <property type="entry name" value="Helical backbone' metal receptor"/>
    <property type="match status" value="1"/>
</dbReference>
<keyword evidence="2" id="KW-0732">Signal</keyword>
<dbReference type="RefSeq" id="WP_270898544.1">
    <property type="nucleotide sequence ID" value="NZ_JBHSPF010000055.1"/>
</dbReference>
<dbReference type="PRINTS" id="PR00690">
    <property type="entry name" value="ADHESNFAMILY"/>
</dbReference>
<evidence type="ECO:0000256" key="3">
    <source>
        <dbReference type="RuleBase" id="RU003512"/>
    </source>
</evidence>
<evidence type="ECO:0000313" key="5">
    <source>
        <dbReference type="Proteomes" id="UP001596143"/>
    </source>
</evidence>
<dbReference type="PANTHER" id="PTHR42953:SF8">
    <property type="entry name" value="ZINT DOMAIN-CONTAINING PROTEIN"/>
    <property type="match status" value="1"/>
</dbReference>
<dbReference type="Gene3D" id="3.40.50.1980">
    <property type="entry name" value="Nitrogenase molybdenum iron protein domain"/>
    <property type="match status" value="2"/>
</dbReference>
<gene>
    <name evidence="4" type="ORF">ACFPTR_10275</name>
</gene>
<keyword evidence="1 3" id="KW-0813">Transport</keyword>
<dbReference type="PRINTS" id="PR00691">
    <property type="entry name" value="ADHESINB"/>
</dbReference>
<name>A0ABW0U950_9BACI</name>
<evidence type="ECO:0000256" key="1">
    <source>
        <dbReference type="ARBA" id="ARBA00022448"/>
    </source>
</evidence>
<dbReference type="EMBL" id="JBHSPF010000055">
    <property type="protein sequence ID" value="MFC5629249.1"/>
    <property type="molecule type" value="Genomic_DNA"/>
</dbReference>
<accession>A0ABW0U950</accession>
<dbReference type="InterPro" id="IPR006127">
    <property type="entry name" value="ZnuA-like"/>
</dbReference>